<proteinExistence type="predicted"/>
<feature type="transmembrane region" description="Helical" evidence="6">
    <location>
        <begin position="331"/>
        <end position="352"/>
    </location>
</feature>
<dbReference type="InterPro" id="IPR011701">
    <property type="entry name" value="MFS"/>
</dbReference>
<dbReference type="Pfam" id="PF07690">
    <property type="entry name" value="MFS_1"/>
    <property type="match status" value="1"/>
</dbReference>
<dbReference type="GO" id="GO:0022857">
    <property type="term" value="F:transmembrane transporter activity"/>
    <property type="evidence" value="ECO:0007669"/>
    <property type="project" value="InterPro"/>
</dbReference>
<keyword evidence="4 6" id="KW-1133">Transmembrane helix</keyword>
<dbReference type="AlphaFoldDB" id="A0A8H5CWH0"/>
<evidence type="ECO:0000256" key="2">
    <source>
        <dbReference type="ARBA" id="ARBA00022448"/>
    </source>
</evidence>
<feature type="transmembrane region" description="Helical" evidence="6">
    <location>
        <begin position="72"/>
        <end position="93"/>
    </location>
</feature>
<evidence type="ECO:0000256" key="1">
    <source>
        <dbReference type="ARBA" id="ARBA00004141"/>
    </source>
</evidence>
<dbReference type="GO" id="GO:0016020">
    <property type="term" value="C:membrane"/>
    <property type="evidence" value="ECO:0007669"/>
    <property type="project" value="UniProtKB-SubCell"/>
</dbReference>
<protein>
    <submittedName>
        <fullName evidence="7">Uncharacterized protein</fullName>
    </submittedName>
</protein>
<feature type="transmembrane region" description="Helical" evidence="6">
    <location>
        <begin position="105"/>
        <end position="127"/>
    </location>
</feature>
<feature type="transmembrane region" description="Helical" evidence="6">
    <location>
        <begin position="298"/>
        <end position="319"/>
    </location>
</feature>
<dbReference type="PANTHER" id="PTHR43791:SF3">
    <property type="entry name" value="MAJOR FACILITATOR SUPERFAMILY (MFS) PROFILE DOMAIN-CONTAINING PROTEIN"/>
    <property type="match status" value="1"/>
</dbReference>
<organism evidence="7 8">
    <name type="scientific">Tetrapyrgos nigripes</name>
    <dbReference type="NCBI Taxonomy" id="182062"/>
    <lineage>
        <taxon>Eukaryota</taxon>
        <taxon>Fungi</taxon>
        <taxon>Dikarya</taxon>
        <taxon>Basidiomycota</taxon>
        <taxon>Agaricomycotina</taxon>
        <taxon>Agaricomycetes</taxon>
        <taxon>Agaricomycetidae</taxon>
        <taxon>Agaricales</taxon>
        <taxon>Marasmiineae</taxon>
        <taxon>Marasmiaceae</taxon>
        <taxon>Tetrapyrgos</taxon>
    </lineage>
</organism>
<dbReference type="EMBL" id="JAACJM010000085">
    <property type="protein sequence ID" value="KAF5348639.1"/>
    <property type="molecule type" value="Genomic_DNA"/>
</dbReference>
<dbReference type="SUPFAM" id="SSF103473">
    <property type="entry name" value="MFS general substrate transporter"/>
    <property type="match status" value="1"/>
</dbReference>
<sequence length="378" mass="41604">MGSNRVIYGIREALGFPNALQDPARRLRSRILPGSCLHYINMVSDNCRSSGPSPHSPSFSSRYRRHEVQKRLAAFYLLSITISGFSSILAYVFSLLDGRNGIAGWSWIFIIEGAITMFLGGIGYFIMPDFPDKNTFLTAEQTALVLKRVEMDRHDSVPDPITSAKVMHHLQDWTLWAYGVMFACSTLPAYMLAYFISIILKGMGFSTTDSLLLSAPPYGPAFISAMFFAWISDKKKHRAGFIAAQALITLVGVCLTAFAQDNGVRYFGTFLINAGSSGCIPGVLSYGANNVVSQSKRAVQTALTIAFGGIGGIIASTVFREQDFPKYLPGLWVTLAAQLLLMALVGITTLHFRRLNRLAREGKLSKPLEGQEGFYYTL</sequence>
<keyword evidence="8" id="KW-1185">Reference proteome</keyword>
<name>A0A8H5CWH0_9AGAR</name>
<feature type="transmembrane region" description="Helical" evidence="6">
    <location>
        <begin position="266"/>
        <end position="286"/>
    </location>
</feature>
<dbReference type="Gene3D" id="1.20.1250.20">
    <property type="entry name" value="MFS general substrate transporter like domains"/>
    <property type="match status" value="2"/>
</dbReference>
<dbReference type="InterPro" id="IPR036259">
    <property type="entry name" value="MFS_trans_sf"/>
</dbReference>
<feature type="transmembrane region" description="Helical" evidence="6">
    <location>
        <begin position="239"/>
        <end position="260"/>
    </location>
</feature>
<accession>A0A8H5CWH0</accession>
<dbReference type="FunFam" id="1.20.1250.20:FF:000013">
    <property type="entry name" value="MFS general substrate transporter"/>
    <property type="match status" value="1"/>
</dbReference>
<keyword evidence="2" id="KW-0813">Transport</keyword>
<keyword evidence="3 6" id="KW-0812">Transmembrane</keyword>
<comment type="subcellular location">
    <subcellularLocation>
        <location evidence="1">Membrane</location>
        <topology evidence="1">Multi-pass membrane protein</topology>
    </subcellularLocation>
</comment>
<gene>
    <name evidence="7" type="ORF">D9758_006746</name>
</gene>
<evidence type="ECO:0000256" key="3">
    <source>
        <dbReference type="ARBA" id="ARBA00022692"/>
    </source>
</evidence>
<evidence type="ECO:0000256" key="6">
    <source>
        <dbReference type="SAM" id="Phobius"/>
    </source>
</evidence>
<keyword evidence="5 6" id="KW-0472">Membrane</keyword>
<evidence type="ECO:0000313" key="8">
    <source>
        <dbReference type="Proteomes" id="UP000559256"/>
    </source>
</evidence>
<dbReference type="OrthoDB" id="3639251at2759"/>
<evidence type="ECO:0000256" key="4">
    <source>
        <dbReference type="ARBA" id="ARBA00022989"/>
    </source>
</evidence>
<dbReference type="PANTHER" id="PTHR43791">
    <property type="entry name" value="PERMEASE-RELATED"/>
    <property type="match status" value="1"/>
</dbReference>
<reference evidence="7 8" key="1">
    <citation type="journal article" date="2020" name="ISME J.">
        <title>Uncovering the hidden diversity of litter-decomposition mechanisms in mushroom-forming fungi.</title>
        <authorList>
            <person name="Floudas D."/>
            <person name="Bentzer J."/>
            <person name="Ahren D."/>
            <person name="Johansson T."/>
            <person name="Persson P."/>
            <person name="Tunlid A."/>
        </authorList>
    </citation>
    <scope>NUCLEOTIDE SEQUENCE [LARGE SCALE GENOMIC DNA]</scope>
    <source>
        <strain evidence="7 8">CBS 291.85</strain>
    </source>
</reference>
<evidence type="ECO:0000313" key="7">
    <source>
        <dbReference type="EMBL" id="KAF5348639.1"/>
    </source>
</evidence>
<evidence type="ECO:0000256" key="5">
    <source>
        <dbReference type="ARBA" id="ARBA00023136"/>
    </source>
</evidence>
<dbReference type="Proteomes" id="UP000559256">
    <property type="component" value="Unassembled WGS sequence"/>
</dbReference>
<feature type="transmembrane region" description="Helical" evidence="6">
    <location>
        <begin position="175"/>
        <end position="199"/>
    </location>
</feature>
<comment type="caution">
    <text evidence="7">The sequence shown here is derived from an EMBL/GenBank/DDBJ whole genome shotgun (WGS) entry which is preliminary data.</text>
</comment>
<feature type="transmembrane region" description="Helical" evidence="6">
    <location>
        <begin position="211"/>
        <end position="232"/>
    </location>
</feature>